<protein>
    <submittedName>
        <fullName evidence="1">Uncharacterized protein</fullName>
    </submittedName>
</protein>
<comment type="caution">
    <text evidence="1">The sequence shown here is derived from an EMBL/GenBank/DDBJ whole genome shotgun (WGS) entry which is preliminary data.</text>
</comment>
<gene>
    <name evidence="1" type="ORF">PMAYCL1PPCAC_06069</name>
</gene>
<name>A0AAN4Z9L2_9BILA</name>
<accession>A0AAN4Z9L2</accession>
<sequence length="85" mass="9423">VIPVAYGVEMPLPVRVDNLERITNVLHGIFRWERAICRLALAIDPLTPSSSMVDILHLLHVIWAVPEGECPMAKRIAIGVLADMV</sequence>
<keyword evidence="2" id="KW-1185">Reference proteome</keyword>
<dbReference type="EMBL" id="BTRK01000002">
    <property type="protein sequence ID" value="GMR35874.1"/>
    <property type="molecule type" value="Genomic_DNA"/>
</dbReference>
<dbReference type="Proteomes" id="UP001328107">
    <property type="component" value="Unassembled WGS sequence"/>
</dbReference>
<feature type="non-terminal residue" evidence="1">
    <location>
        <position position="1"/>
    </location>
</feature>
<evidence type="ECO:0000313" key="2">
    <source>
        <dbReference type="Proteomes" id="UP001328107"/>
    </source>
</evidence>
<reference evidence="2" key="1">
    <citation type="submission" date="2022-10" db="EMBL/GenBank/DDBJ databases">
        <title>Genome assembly of Pristionchus species.</title>
        <authorList>
            <person name="Yoshida K."/>
            <person name="Sommer R.J."/>
        </authorList>
    </citation>
    <scope>NUCLEOTIDE SEQUENCE [LARGE SCALE GENOMIC DNA]</scope>
    <source>
        <strain evidence="2">RS5460</strain>
    </source>
</reference>
<proteinExistence type="predicted"/>
<dbReference type="AlphaFoldDB" id="A0AAN4Z9L2"/>
<evidence type="ECO:0000313" key="1">
    <source>
        <dbReference type="EMBL" id="GMR35874.1"/>
    </source>
</evidence>
<organism evidence="1 2">
    <name type="scientific">Pristionchus mayeri</name>
    <dbReference type="NCBI Taxonomy" id="1317129"/>
    <lineage>
        <taxon>Eukaryota</taxon>
        <taxon>Metazoa</taxon>
        <taxon>Ecdysozoa</taxon>
        <taxon>Nematoda</taxon>
        <taxon>Chromadorea</taxon>
        <taxon>Rhabditida</taxon>
        <taxon>Rhabditina</taxon>
        <taxon>Diplogasteromorpha</taxon>
        <taxon>Diplogasteroidea</taxon>
        <taxon>Neodiplogasteridae</taxon>
        <taxon>Pristionchus</taxon>
    </lineage>
</organism>
<feature type="non-terminal residue" evidence="1">
    <location>
        <position position="85"/>
    </location>
</feature>